<proteinExistence type="predicted"/>
<sequence length="43" mass="5008">MHFRCKNRAYETESYTYDAFGNITGLTDGAGNRTEYVLDQWGR</sequence>
<dbReference type="Proteomes" id="UP000216411">
    <property type="component" value="Unassembled WGS sequence"/>
</dbReference>
<comment type="caution">
    <text evidence="1">The sequence shown here is derived from an EMBL/GenBank/DDBJ whole genome shotgun (WGS) entry which is preliminary data.</text>
</comment>
<dbReference type="Gene3D" id="2.180.10.10">
    <property type="entry name" value="RHS repeat-associated core"/>
    <property type="match status" value="1"/>
</dbReference>
<accession>A0A371J1N6</accession>
<name>A0A371J1N6_9FIRM</name>
<organism evidence="1 2">
    <name type="scientific">Lachnotalea glycerini</name>
    <dbReference type="NCBI Taxonomy" id="1763509"/>
    <lineage>
        <taxon>Bacteria</taxon>
        <taxon>Bacillati</taxon>
        <taxon>Bacillota</taxon>
        <taxon>Clostridia</taxon>
        <taxon>Lachnospirales</taxon>
        <taxon>Lachnospiraceae</taxon>
        <taxon>Lachnotalea</taxon>
    </lineage>
</organism>
<evidence type="ECO:0000313" key="1">
    <source>
        <dbReference type="EMBL" id="RDY26578.1"/>
    </source>
</evidence>
<dbReference type="OrthoDB" id="9815752at2"/>
<evidence type="ECO:0000313" key="2">
    <source>
        <dbReference type="Proteomes" id="UP000216411"/>
    </source>
</evidence>
<feature type="non-terminal residue" evidence="1">
    <location>
        <position position="43"/>
    </location>
</feature>
<dbReference type="InterPro" id="IPR031325">
    <property type="entry name" value="RHS_repeat"/>
</dbReference>
<protein>
    <recommendedName>
        <fullName evidence="3">RHS repeat protein</fullName>
    </recommendedName>
</protein>
<dbReference type="NCBIfam" id="TIGR01643">
    <property type="entry name" value="YD_repeat_2x"/>
    <property type="match status" value="2"/>
</dbReference>
<gene>
    <name evidence="1" type="ORF">CG710_021645</name>
</gene>
<dbReference type="AlphaFoldDB" id="A0A371J1N6"/>
<dbReference type="InterPro" id="IPR006530">
    <property type="entry name" value="YD"/>
</dbReference>
<reference evidence="1 2" key="1">
    <citation type="journal article" date="2017" name="Genome Announc.">
        <title>Draft Genome Sequence of a Sporulating and Motile Strain of Lachnotalea glycerini Isolated from Water in Quebec City, Canada.</title>
        <authorList>
            <person name="Maheux A.F."/>
            <person name="Boudreau D.K."/>
            <person name="Berube E."/>
            <person name="Boissinot M."/>
            <person name="Raymond F."/>
            <person name="Brodeur S."/>
            <person name="Corbeil J."/>
            <person name="Isabel S."/>
            <person name="Omar R.F."/>
            <person name="Bergeron M.G."/>
        </authorList>
    </citation>
    <scope>NUCLEOTIDE SEQUENCE [LARGE SCALE GENOMIC DNA]</scope>
    <source>
        <strain evidence="1 2">CCRI-19302</strain>
    </source>
</reference>
<keyword evidence="2" id="KW-1185">Reference proteome</keyword>
<dbReference type="EMBL" id="NOKA02000144">
    <property type="protein sequence ID" value="RDY26578.1"/>
    <property type="molecule type" value="Genomic_DNA"/>
</dbReference>
<evidence type="ECO:0008006" key="3">
    <source>
        <dbReference type="Google" id="ProtNLM"/>
    </source>
</evidence>
<dbReference type="Pfam" id="PF05593">
    <property type="entry name" value="RHS_repeat"/>
    <property type="match status" value="1"/>
</dbReference>